<dbReference type="AlphaFoldDB" id="A0A172ZB34"/>
<evidence type="ECO:0000256" key="1">
    <source>
        <dbReference type="ARBA" id="ARBA00003535"/>
    </source>
</evidence>
<dbReference type="InterPro" id="IPR013785">
    <property type="entry name" value="Aldolase_TIM"/>
</dbReference>
<keyword evidence="5" id="KW-0560">Oxidoreductase</keyword>
<keyword evidence="7" id="KW-1185">Reference proteome</keyword>
<dbReference type="GO" id="GO:0018580">
    <property type="term" value="F:nitronate monooxygenase activity"/>
    <property type="evidence" value="ECO:0007669"/>
    <property type="project" value="InterPro"/>
</dbReference>
<dbReference type="InterPro" id="IPR004136">
    <property type="entry name" value="NMO"/>
</dbReference>
<name>A0A172ZB34_9BACL</name>
<reference evidence="6 7" key="2">
    <citation type="journal article" date="2016" name="Int. J. Syst. Evol. Microbiol.">
        <title>Paenibacillus bovis sp. nov., isolated from raw yak (Bos grunniens) milk.</title>
        <authorList>
            <person name="Gao C."/>
            <person name="Han J."/>
            <person name="Liu Z."/>
            <person name="Xu X."/>
            <person name="Hang F."/>
            <person name="Wu Z."/>
        </authorList>
    </citation>
    <scope>NUCLEOTIDE SEQUENCE [LARGE SCALE GENOMIC DNA]</scope>
    <source>
        <strain evidence="6 7">BD3526</strain>
    </source>
</reference>
<reference evidence="7" key="1">
    <citation type="submission" date="2015-10" db="EMBL/GenBank/DDBJ databases">
        <title>Genome of Paenibacillus bovis sp. nov.</title>
        <authorList>
            <person name="Wu Z."/>
            <person name="Gao C."/>
            <person name="Liu Z."/>
            <person name="Zheng H."/>
        </authorList>
    </citation>
    <scope>NUCLEOTIDE SEQUENCE [LARGE SCALE GENOMIC DNA]</scope>
    <source>
        <strain evidence="7">BD3526</strain>
    </source>
</reference>
<dbReference type="Proteomes" id="UP000078148">
    <property type="component" value="Chromosome"/>
</dbReference>
<dbReference type="STRING" id="1616788.AR543_01465"/>
<protein>
    <recommendedName>
        <fullName evidence="2">Probable nitronate monooxygenase</fullName>
    </recommendedName>
</protein>
<evidence type="ECO:0000256" key="4">
    <source>
        <dbReference type="ARBA" id="ARBA00022643"/>
    </source>
</evidence>
<dbReference type="PANTHER" id="PTHR32332">
    <property type="entry name" value="2-NITROPROPANE DIOXYGENASE"/>
    <property type="match status" value="1"/>
</dbReference>
<comment type="function">
    <text evidence="1">Nitronate monooxygenase that uses molecular oxygen to catalyze the oxidative denitrification of alkyl nitronates. Acts on propionate 3-nitronate (P3N), the presumed physiological substrate. Probably functions in the detoxification of P3N, a metabolic poison produced by plants and fungi as a defense mechanism.</text>
</comment>
<dbReference type="EMBL" id="CP013023">
    <property type="protein sequence ID" value="ANF94828.1"/>
    <property type="molecule type" value="Genomic_DNA"/>
</dbReference>
<evidence type="ECO:0000256" key="3">
    <source>
        <dbReference type="ARBA" id="ARBA00022630"/>
    </source>
</evidence>
<dbReference type="Pfam" id="PF03060">
    <property type="entry name" value="NMO"/>
    <property type="match status" value="1"/>
</dbReference>
<sequence>MMNNRVATILGIEKPIIQGPMSWITNAEFVAAVSNAGGLGILGPNAGQTTITTSPEETAERMRREIRKTKQLTDKPFGTTLIVDGDLKYTWPILEIIIEEGVQVVLLNGTEGTLTEKIVNPLKEANIKIVYRPLNPTFEDAHAAQDMGVDIYVVTGFDEGGTLPSSAIGTFTITPMIVDVLDIPVVSAGGIGDARGVASAFALGAEGVFLGSRFIPTVENPAALSVKQQIVDSSAADLLFYRTLPAYYRSLPTPFAEKLVALDKQGASRQEIAILSGGSSSIRIGMLEGNGEGGIITVGTGITPIKKIQTVQEVMDELAAGIQ</sequence>
<dbReference type="KEGG" id="pbv:AR543_01465"/>
<accession>A0A172ZB34</accession>
<gene>
    <name evidence="6" type="ORF">AR543_01465</name>
</gene>
<evidence type="ECO:0000313" key="7">
    <source>
        <dbReference type="Proteomes" id="UP000078148"/>
    </source>
</evidence>
<dbReference type="CDD" id="cd04730">
    <property type="entry name" value="NPD_like"/>
    <property type="match status" value="1"/>
</dbReference>
<proteinExistence type="predicted"/>
<evidence type="ECO:0000256" key="5">
    <source>
        <dbReference type="ARBA" id="ARBA00023002"/>
    </source>
</evidence>
<keyword evidence="3" id="KW-0285">Flavoprotein</keyword>
<organism evidence="6 7">
    <name type="scientific">Paenibacillus bovis</name>
    <dbReference type="NCBI Taxonomy" id="1616788"/>
    <lineage>
        <taxon>Bacteria</taxon>
        <taxon>Bacillati</taxon>
        <taxon>Bacillota</taxon>
        <taxon>Bacilli</taxon>
        <taxon>Bacillales</taxon>
        <taxon>Paenibacillaceae</taxon>
        <taxon>Paenibacillus</taxon>
    </lineage>
</organism>
<dbReference type="Gene3D" id="3.20.20.70">
    <property type="entry name" value="Aldolase class I"/>
    <property type="match status" value="1"/>
</dbReference>
<dbReference type="SUPFAM" id="SSF51412">
    <property type="entry name" value="Inosine monophosphate dehydrogenase (IMPDH)"/>
    <property type="match status" value="1"/>
</dbReference>
<keyword evidence="4" id="KW-0288">FMN</keyword>
<dbReference type="PANTHER" id="PTHR32332:SF20">
    <property type="entry name" value="2-NITROPROPANE DIOXYGENASE-LIKE PROTEIN"/>
    <property type="match status" value="1"/>
</dbReference>
<evidence type="ECO:0000313" key="6">
    <source>
        <dbReference type="EMBL" id="ANF94828.1"/>
    </source>
</evidence>
<evidence type="ECO:0000256" key="2">
    <source>
        <dbReference type="ARBA" id="ARBA00013457"/>
    </source>
</evidence>